<feature type="transmembrane region" description="Helical" evidence="9">
    <location>
        <begin position="93"/>
        <end position="112"/>
    </location>
</feature>
<keyword evidence="6 9" id="KW-1133">Transmembrane helix</keyword>
<dbReference type="GO" id="GO:0005886">
    <property type="term" value="C:plasma membrane"/>
    <property type="evidence" value="ECO:0007669"/>
    <property type="project" value="UniProtKB-SubCell"/>
</dbReference>
<evidence type="ECO:0000256" key="2">
    <source>
        <dbReference type="ARBA" id="ARBA00009773"/>
    </source>
</evidence>
<keyword evidence="11" id="KW-1185">Reference proteome</keyword>
<comment type="subcellular location">
    <subcellularLocation>
        <location evidence="1">Cell membrane</location>
        <topology evidence="1">Multi-pass membrane protein</topology>
    </subcellularLocation>
</comment>
<dbReference type="EMBL" id="OFSM01000022">
    <property type="protein sequence ID" value="SOY31193.1"/>
    <property type="molecule type" value="Genomic_DNA"/>
</dbReference>
<feature type="transmembrane region" description="Helical" evidence="9">
    <location>
        <begin position="133"/>
        <end position="153"/>
    </location>
</feature>
<dbReference type="OrthoDB" id="9793390at2"/>
<evidence type="ECO:0000256" key="8">
    <source>
        <dbReference type="SAM" id="MobiDB-lite"/>
    </source>
</evidence>
<evidence type="ECO:0000256" key="1">
    <source>
        <dbReference type="ARBA" id="ARBA00004651"/>
    </source>
</evidence>
<feature type="transmembrane region" description="Helical" evidence="9">
    <location>
        <begin position="296"/>
        <end position="313"/>
    </location>
</feature>
<keyword evidence="5 9" id="KW-0812">Transmembrane</keyword>
<evidence type="ECO:0000256" key="7">
    <source>
        <dbReference type="ARBA" id="ARBA00023136"/>
    </source>
</evidence>
<evidence type="ECO:0000256" key="9">
    <source>
        <dbReference type="SAM" id="Phobius"/>
    </source>
</evidence>
<proteinExistence type="inferred from homology"/>
<dbReference type="PANTHER" id="PTHR21716">
    <property type="entry name" value="TRANSMEMBRANE PROTEIN"/>
    <property type="match status" value="1"/>
</dbReference>
<evidence type="ECO:0000313" key="10">
    <source>
        <dbReference type="EMBL" id="SOY31193.1"/>
    </source>
</evidence>
<feature type="transmembrane region" description="Helical" evidence="9">
    <location>
        <begin position="386"/>
        <end position="419"/>
    </location>
</feature>
<dbReference type="InterPro" id="IPR002549">
    <property type="entry name" value="AI-2E-like"/>
</dbReference>
<feature type="transmembrane region" description="Helical" evidence="9">
    <location>
        <begin position="226"/>
        <end position="252"/>
    </location>
</feature>
<comment type="similarity">
    <text evidence="2">Belongs to the autoinducer-2 exporter (AI-2E) (TC 2.A.86) family.</text>
</comment>
<name>A0A2K4ZL25_9FIRM</name>
<sequence length="460" mass="51625">MSANTFLTIERASVKRMRCILWNPWGSAARAEYINMEKKEIQQAAEAEKTTEKIWKRKHWHPVISGFLILAMAISFFFLLFRFEDLCAKISALISILIPFIYGGVMAYMLRMPCNFFEKYLEKWLPKKLKKRAGGFAILLSLFCAGLVLYLLISMVVPQMAASISSIVTELPGTAERASEWIQELLADNPVMENYLQTAMEAVNTKIEAWARKDLLPMLMSMVDGFAGTVSTVVTFLFNIFIGMVVCIYVLGSRKLFARQAKAVVYSIFRPRWAEAILNEVNYADKMFVGFFSGKILDSAIIGLICYIFSLILGFPNAMLVSVIVGVTNIIPYFGPYIGAVPSALLILIVDPIKCIWFLVFIIVLQQFDGNILGPRLLANSTGLSGFWVLFSVTVFSGVFGFVGILIGVPVFAVIYDLIRKLVVMGLRRNHKLELLGTDHGGNERQDRRQAEKTGMDTET</sequence>
<evidence type="ECO:0008006" key="12">
    <source>
        <dbReference type="Google" id="ProtNLM"/>
    </source>
</evidence>
<dbReference type="AlphaFoldDB" id="A0A2K4ZL25"/>
<evidence type="ECO:0000313" key="11">
    <source>
        <dbReference type="Proteomes" id="UP000236311"/>
    </source>
</evidence>
<gene>
    <name evidence="10" type="ORF">AMURIS_03928</name>
</gene>
<dbReference type="GO" id="GO:0055085">
    <property type="term" value="P:transmembrane transport"/>
    <property type="evidence" value="ECO:0007669"/>
    <property type="project" value="TreeGrafter"/>
</dbReference>
<feature type="compositionally biased region" description="Basic and acidic residues" evidence="8">
    <location>
        <begin position="441"/>
        <end position="460"/>
    </location>
</feature>
<dbReference type="Proteomes" id="UP000236311">
    <property type="component" value="Unassembled WGS sequence"/>
</dbReference>
<evidence type="ECO:0000256" key="4">
    <source>
        <dbReference type="ARBA" id="ARBA00022475"/>
    </source>
</evidence>
<organism evidence="10 11">
    <name type="scientific">Acetatifactor muris</name>
    <dbReference type="NCBI Taxonomy" id="879566"/>
    <lineage>
        <taxon>Bacteria</taxon>
        <taxon>Bacillati</taxon>
        <taxon>Bacillota</taxon>
        <taxon>Clostridia</taxon>
        <taxon>Lachnospirales</taxon>
        <taxon>Lachnospiraceae</taxon>
        <taxon>Acetatifactor</taxon>
    </lineage>
</organism>
<dbReference type="Pfam" id="PF01594">
    <property type="entry name" value="AI-2E_transport"/>
    <property type="match status" value="1"/>
</dbReference>
<evidence type="ECO:0000256" key="5">
    <source>
        <dbReference type="ARBA" id="ARBA00022692"/>
    </source>
</evidence>
<feature type="transmembrane region" description="Helical" evidence="9">
    <location>
        <begin position="63"/>
        <end position="81"/>
    </location>
</feature>
<evidence type="ECO:0000256" key="6">
    <source>
        <dbReference type="ARBA" id="ARBA00022989"/>
    </source>
</evidence>
<evidence type="ECO:0000256" key="3">
    <source>
        <dbReference type="ARBA" id="ARBA00022448"/>
    </source>
</evidence>
<accession>A0A2K4ZL25</accession>
<keyword evidence="7 9" id="KW-0472">Membrane</keyword>
<feature type="region of interest" description="Disordered" evidence="8">
    <location>
        <begin position="438"/>
        <end position="460"/>
    </location>
</feature>
<dbReference type="PANTHER" id="PTHR21716:SF53">
    <property type="entry name" value="PERMEASE PERM-RELATED"/>
    <property type="match status" value="1"/>
</dbReference>
<protein>
    <recommendedName>
        <fullName evidence="12">Pheromone autoinducer 2 transporter</fullName>
    </recommendedName>
</protein>
<keyword evidence="3" id="KW-0813">Transport</keyword>
<keyword evidence="4" id="KW-1003">Cell membrane</keyword>
<reference evidence="10 11" key="1">
    <citation type="submission" date="2018-01" db="EMBL/GenBank/DDBJ databases">
        <authorList>
            <person name="Gaut B.S."/>
            <person name="Morton B.R."/>
            <person name="Clegg M.T."/>
            <person name="Duvall M.R."/>
        </authorList>
    </citation>
    <scope>NUCLEOTIDE SEQUENCE [LARGE SCALE GENOMIC DNA]</scope>
    <source>
        <strain evidence="10">GP69</strain>
    </source>
</reference>